<gene>
    <name evidence="22" type="ORF">M413DRAFT_449647</name>
</gene>
<dbReference type="GO" id="GO:0031966">
    <property type="term" value="C:mitochondrial membrane"/>
    <property type="evidence" value="ECO:0007669"/>
    <property type="project" value="UniProtKB-SubCell"/>
</dbReference>
<evidence type="ECO:0000256" key="14">
    <source>
        <dbReference type="ARBA" id="ARBA00023128"/>
    </source>
</evidence>
<evidence type="ECO:0000256" key="5">
    <source>
        <dbReference type="ARBA" id="ARBA00005363"/>
    </source>
</evidence>
<dbReference type="EMBL" id="KN831817">
    <property type="protein sequence ID" value="KIM35600.1"/>
    <property type="molecule type" value="Genomic_DNA"/>
</dbReference>
<evidence type="ECO:0000256" key="4">
    <source>
        <dbReference type="ARBA" id="ARBA00004614"/>
    </source>
</evidence>
<evidence type="ECO:0000256" key="10">
    <source>
        <dbReference type="ARBA" id="ARBA00022927"/>
    </source>
</evidence>
<feature type="chain" id="PRO_5002175670" description="Autophagy-related protein 27" evidence="20">
    <location>
        <begin position="23"/>
        <end position="447"/>
    </location>
</feature>
<keyword evidence="8 19" id="KW-0812">Transmembrane</keyword>
<feature type="compositionally biased region" description="Acidic residues" evidence="18">
    <location>
        <begin position="384"/>
        <end position="395"/>
    </location>
</feature>
<evidence type="ECO:0000256" key="16">
    <source>
        <dbReference type="ARBA" id="ARBA00023157"/>
    </source>
</evidence>
<dbReference type="SUPFAM" id="SSF50911">
    <property type="entry name" value="Mannose 6-phosphate receptor domain"/>
    <property type="match status" value="1"/>
</dbReference>
<keyword evidence="15 19" id="KW-0472">Membrane</keyword>
<dbReference type="InterPro" id="IPR044865">
    <property type="entry name" value="MRH_dom"/>
</dbReference>
<evidence type="ECO:0000256" key="2">
    <source>
        <dbReference type="ARBA" id="ARBA00004358"/>
    </source>
</evidence>
<dbReference type="Proteomes" id="UP000053424">
    <property type="component" value="Unassembled WGS sequence"/>
</dbReference>
<dbReference type="PANTHER" id="PTHR15071">
    <property type="entry name" value="MANNOSE-6-PHOSPHATE RECEPTOR FAMILY MEMBER"/>
    <property type="match status" value="1"/>
</dbReference>
<dbReference type="PANTHER" id="PTHR15071:SF0">
    <property type="entry name" value="MANNOSE 6-PHOSPHATE RECEPTOR-LIKE PROTEIN 1"/>
    <property type="match status" value="1"/>
</dbReference>
<dbReference type="GO" id="GO:0034045">
    <property type="term" value="C:phagophore assembly site membrane"/>
    <property type="evidence" value="ECO:0007669"/>
    <property type="project" value="UniProtKB-SubCell"/>
</dbReference>
<dbReference type="OrthoDB" id="4504960at2759"/>
<feature type="compositionally biased region" description="Basic and acidic residues" evidence="18">
    <location>
        <begin position="435"/>
        <end position="447"/>
    </location>
</feature>
<sequence>MLARRTVFSGLVLLLYITGAIAEEKPFTIHEDGRFYDLNPLKSKKDYEVKTSSGQKISLNVCQSVRTELFGLKDDIQAGDVGAFVRRARGDFAFGKVNTTLTIFDGRPRYVLSGGSRCKPKAGGEPVDVRASALVEFVCDMSTFGPGTPRLLAQLPPGDDEAGCAYVIEWKTHFACPTSEGGGVWGFFAILAVVFLVLLMSYTVLGTLYNRYVLQLRGFDQIPQFSVESMKYHGREAYDWIKDMIAALNIGGHASGGSGGGYSGLPSAGIPTTNPVSHQSQQMFSAGDVQEGGGPFGEGGGGFIRPQASRTQSNTFRRLETNPISHQSQVNAQSTQSLSFSASVPHSPSPPTQSPYPESTIPPARRPGPPDSRESTKDEREFMLGDEDDDAEELGDVSVPPPLPQNVPSSPPPRTPNVNAAASSIPEENPAAAARGRDLGGGDVIRL</sequence>
<evidence type="ECO:0000313" key="22">
    <source>
        <dbReference type="EMBL" id="KIM35600.1"/>
    </source>
</evidence>
<evidence type="ECO:0000256" key="17">
    <source>
        <dbReference type="ARBA" id="ARBA00023329"/>
    </source>
</evidence>
<dbReference type="InterPro" id="IPR009011">
    <property type="entry name" value="Man6P_isomerase_rcpt-bd_dom_sf"/>
</dbReference>
<feature type="compositionally biased region" description="Basic and acidic residues" evidence="18">
    <location>
        <begin position="371"/>
        <end position="383"/>
    </location>
</feature>
<dbReference type="PROSITE" id="PS51914">
    <property type="entry name" value="MRH"/>
    <property type="match status" value="1"/>
</dbReference>
<comment type="similarity">
    <text evidence="5">Belongs to the ATG27 family.</text>
</comment>
<feature type="compositionally biased region" description="Pro residues" evidence="18">
    <location>
        <begin position="399"/>
        <end position="415"/>
    </location>
</feature>
<name>A0A0C3BFX2_HEBCY</name>
<keyword evidence="13" id="KW-0333">Golgi apparatus</keyword>
<evidence type="ECO:0000256" key="13">
    <source>
        <dbReference type="ARBA" id="ARBA00023034"/>
    </source>
</evidence>
<evidence type="ECO:0000256" key="8">
    <source>
        <dbReference type="ARBA" id="ARBA00022692"/>
    </source>
</evidence>
<keyword evidence="11 19" id="KW-1133">Transmembrane helix</keyword>
<feature type="region of interest" description="Disordered" evidence="18">
    <location>
        <begin position="286"/>
        <end position="447"/>
    </location>
</feature>
<feature type="domain" description="MRH" evidence="21">
    <location>
        <begin position="25"/>
        <end position="178"/>
    </location>
</feature>
<dbReference type="GO" id="GO:0000139">
    <property type="term" value="C:Golgi membrane"/>
    <property type="evidence" value="ECO:0007669"/>
    <property type="project" value="UniProtKB-SubCell"/>
</dbReference>
<dbReference type="GO" id="GO:0015031">
    <property type="term" value="P:protein transport"/>
    <property type="evidence" value="ECO:0007669"/>
    <property type="project" value="UniProtKB-KW"/>
</dbReference>
<evidence type="ECO:0000256" key="19">
    <source>
        <dbReference type="SAM" id="Phobius"/>
    </source>
</evidence>
<dbReference type="STRING" id="686832.A0A0C3BFX2"/>
<dbReference type="GO" id="GO:0006914">
    <property type="term" value="P:autophagy"/>
    <property type="evidence" value="ECO:0007669"/>
    <property type="project" value="UniProtKB-KW"/>
</dbReference>
<evidence type="ECO:0000256" key="15">
    <source>
        <dbReference type="ARBA" id="ARBA00023136"/>
    </source>
</evidence>
<dbReference type="AlphaFoldDB" id="A0A0C3BFX2"/>
<keyword evidence="23" id="KW-1185">Reference proteome</keyword>
<dbReference type="GO" id="GO:0010008">
    <property type="term" value="C:endosome membrane"/>
    <property type="evidence" value="ECO:0007669"/>
    <property type="project" value="UniProtKB-SubCell"/>
</dbReference>
<feature type="compositionally biased region" description="Polar residues" evidence="18">
    <location>
        <begin position="308"/>
        <end position="346"/>
    </location>
</feature>
<keyword evidence="14" id="KW-0496">Mitochondrion</keyword>
<evidence type="ECO:0000256" key="11">
    <source>
        <dbReference type="ARBA" id="ARBA00022989"/>
    </source>
</evidence>
<keyword evidence="10" id="KW-0653">Protein transport</keyword>
<keyword evidence="9 20" id="KW-0732">Signal</keyword>
<reference evidence="22 23" key="1">
    <citation type="submission" date="2014-04" db="EMBL/GenBank/DDBJ databases">
        <authorList>
            <consortium name="DOE Joint Genome Institute"/>
            <person name="Kuo A."/>
            <person name="Gay G."/>
            <person name="Dore J."/>
            <person name="Kohler A."/>
            <person name="Nagy L.G."/>
            <person name="Floudas D."/>
            <person name="Copeland A."/>
            <person name="Barry K.W."/>
            <person name="Cichocki N."/>
            <person name="Veneault-Fourrey C."/>
            <person name="LaButti K."/>
            <person name="Lindquist E.A."/>
            <person name="Lipzen A."/>
            <person name="Lundell T."/>
            <person name="Morin E."/>
            <person name="Murat C."/>
            <person name="Sun H."/>
            <person name="Tunlid A."/>
            <person name="Henrissat B."/>
            <person name="Grigoriev I.V."/>
            <person name="Hibbett D.S."/>
            <person name="Martin F."/>
            <person name="Nordberg H.P."/>
            <person name="Cantor M.N."/>
            <person name="Hua S.X."/>
        </authorList>
    </citation>
    <scope>NUCLEOTIDE SEQUENCE [LARGE SCALE GENOMIC DNA]</scope>
    <source>
        <strain evidence="23">h7</strain>
    </source>
</reference>
<dbReference type="Gene3D" id="2.70.130.10">
    <property type="entry name" value="Mannose-6-phosphate receptor binding domain"/>
    <property type="match status" value="1"/>
</dbReference>
<feature type="compositionally biased region" description="Gly residues" evidence="18">
    <location>
        <begin position="290"/>
        <end position="303"/>
    </location>
</feature>
<dbReference type="GO" id="GO:0007034">
    <property type="term" value="P:vacuolar transport"/>
    <property type="evidence" value="ECO:0007669"/>
    <property type="project" value="TreeGrafter"/>
</dbReference>
<keyword evidence="17" id="KW-0968">Cytoplasmic vesicle</keyword>
<keyword evidence="12" id="KW-0072">Autophagy</keyword>
<dbReference type="Pfam" id="PF09451">
    <property type="entry name" value="ATG27"/>
    <property type="match status" value="1"/>
</dbReference>
<evidence type="ECO:0000256" key="6">
    <source>
        <dbReference type="ARBA" id="ARBA00013776"/>
    </source>
</evidence>
<reference evidence="23" key="2">
    <citation type="submission" date="2015-01" db="EMBL/GenBank/DDBJ databases">
        <title>Evolutionary Origins and Diversification of the Mycorrhizal Mutualists.</title>
        <authorList>
            <consortium name="DOE Joint Genome Institute"/>
            <consortium name="Mycorrhizal Genomics Consortium"/>
            <person name="Kohler A."/>
            <person name="Kuo A."/>
            <person name="Nagy L.G."/>
            <person name="Floudas D."/>
            <person name="Copeland A."/>
            <person name="Barry K.W."/>
            <person name="Cichocki N."/>
            <person name="Veneault-Fourrey C."/>
            <person name="LaButti K."/>
            <person name="Lindquist E.A."/>
            <person name="Lipzen A."/>
            <person name="Lundell T."/>
            <person name="Morin E."/>
            <person name="Murat C."/>
            <person name="Riley R."/>
            <person name="Ohm R."/>
            <person name="Sun H."/>
            <person name="Tunlid A."/>
            <person name="Henrissat B."/>
            <person name="Grigoriev I.V."/>
            <person name="Hibbett D.S."/>
            <person name="Martin F."/>
        </authorList>
    </citation>
    <scope>NUCLEOTIDE SEQUENCE [LARGE SCALE GENOMIC DNA]</scope>
    <source>
        <strain evidence="23">h7</strain>
    </source>
</reference>
<proteinExistence type="inferred from homology"/>
<evidence type="ECO:0000256" key="7">
    <source>
        <dbReference type="ARBA" id="ARBA00022448"/>
    </source>
</evidence>
<evidence type="ECO:0000256" key="3">
    <source>
        <dbReference type="ARBA" id="ARBA00004472"/>
    </source>
</evidence>
<evidence type="ECO:0000256" key="20">
    <source>
        <dbReference type="SAM" id="SignalP"/>
    </source>
</evidence>
<accession>A0A0C3BFX2</accession>
<feature type="signal peptide" evidence="20">
    <location>
        <begin position="1"/>
        <end position="22"/>
    </location>
</feature>
<organism evidence="22 23">
    <name type="scientific">Hebeloma cylindrosporum</name>
    <dbReference type="NCBI Taxonomy" id="76867"/>
    <lineage>
        <taxon>Eukaryota</taxon>
        <taxon>Fungi</taxon>
        <taxon>Dikarya</taxon>
        <taxon>Basidiomycota</taxon>
        <taxon>Agaricomycotina</taxon>
        <taxon>Agaricomycetes</taxon>
        <taxon>Agaricomycetidae</taxon>
        <taxon>Agaricales</taxon>
        <taxon>Agaricineae</taxon>
        <taxon>Hymenogastraceae</taxon>
        <taxon>Hebeloma</taxon>
    </lineage>
</organism>
<keyword evidence="16" id="KW-1015">Disulfide bond</keyword>
<evidence type="ECO:0000259" key="21">
    <source>
        <dbReference type="PROSITE" id="PS51914"/>
    </source>
</evidence>
<evidence type="ECO:0000256" key="18">
    <source>
        <dbReference type="SAM" id="MobiDB-lite"/>
    </source>
</evidence>
<keyword evidence="7" id="KW-0813">Transport</keyword>
<evidence type="ECO:0000256" key="1">
    <source>
        <dbReference type="ARBA" id="ARBA00004304"/>
    </source>
</evidence>
<protein>
    <recommendedName>
        <fullName evidence="6">Autophagy-related protein 27</fullName>
    </recommendedName>
</protein>
<dbReference type="HOGENOM" id="CLU_631679_0_0_1"/>
<dbReference type="GO" id="GO:0005770">
    <property type="term" value="C:late endosome"/>
    <property type="evidence" value="ECO:0007669"/>
    <property type="project" value="TreeGrafter"/>
</dbReference>
<dbReference type="InterPro" id="IPR018939">
    <property type="entry name" value="Autophagy-rel_prot_27"/>
</dbReference>
<evidence type="ECO:0000256" key="12">
    <source>
        <dbReference type="ARBA" id="ARBA00023006"/>
    </source>
</evidence>
<feature type="transmembrane region" description="Helical" evidence="19">
    <location>
        <begin position="184"/>
        <end position="209"/>
    </location>
</feature>
<evidence type="ECO:0000256" key="9">
    <source>
        <dbReference type="ARBA" id="ARBA00022729"/>
    </source>
</evidence>
<evidence type="ECO:0000313" key="23">
    <source>
        <dbReference type="Proteomes" id="UP000053424"/>
    </source>
</evidence>
<comment type="subcellular location">
    <subcellularLocation>
        <location evidence="2">Cytoplasmic vesicle membrane</location>
        <topology evidence="2">Single-pass type I membrane protein</topology>
    </subcellularLocation>
    <subcellularLocation>
        <location evidence="4">Golgi apparatus membrane</location>
        <topology evidence="4">Single-pass type I membrane protein</topology>
    </subcellularLocation>
    <subcellularLocation>
        <location evidence="1">Mitochondrion membrane</location>
        <topology evidence="1">Single-pass membrane protein</topology>
    </subcellularLocation>
    <subcellularLocation>
        <location evidence="3">Preautophagosomal structure membrane</location>
        <topology evidence="3">Single-pass type I membrane protein</topology>
    </subcellularLocation>
</comment>